<reference evidence="3 4" key="1">
    <citation type="submission" date="2019-12" db="EMBL/GenBank/DDBJ databases">
        <authorList>
            <person name="Huq M.A."/>
        </authorList>
    </citation>
    <scope>NUCLEOTIDE SEQUENCE [LARGE SCALE GENOMIC DNA]</scope>
    <source>
        <strain evidence="3 4">MAH-34</strain>
    </source>
</reference>
<dbReference type="InterPro" id="IPR000073">
    <property type="entry name" value="AB_hydrolase_1"/>
</dbReference>
<dbReference type="InterPro" id="IPR008220">
    <property type="entry name" value="HAT_MetX-like"/>
</dbReference>
<evidence type="ECO:0000313" key="4">
    <source>
        <dbReference type="Proteomes" id="UP000467637"/>
    </source>
</evidence>
<proteinExistence type="predicted"/>
<organism evidence="3 4">
    <name type="scientific">Paenibacillus anseongense</name>
    <dbReference type="NCBI Taxonomy" id="2682845"/>
    <lineage>
        <taxon>Bacteria</taxon>
        <taxon>Bacillati</taxon>
        <taxon>Bacillota</taxon>
        <taxon>Bacilli</taxon>
        <taxon>Bacillales</taxon>
        <taxon>Paenibacillaceae</taxon>
        <taxon>Paenibacillus</taxon>
    </lineage>
</organism>
<dbReference type="PANTHER" id="PTHR32268:SF11">
    <property type="entry name" value="HOMOSERINE O-ACETYLTRANSFERASE"/>
    <property type="match status" value="1"/>
</dbReference>
<name>A0ABW9UA59_9BACL</name>
<sequence>MPSASRDRQAVSGAVQADACFKNYKFRSGETLERLRIHYATLGTPHRNAKGDIDNAVLVLHWTDADSRALLAPSFMKALYNPGRPLDTQRYYLIFVDNVGHGQSSKPSDGLKAGFPNYSYGDLVDLQHKLVTETLGIKRLHAILGMSMGGMNAWQWAEAYPDAMDGVMPVVSLPIKVSGRNLLWRHIVTDAIRSDPEWKGGNYIDPPCGWLQSYAVLRMMIDSVVHLQETLPDGPVTDEFIKKTHKQAAQIDANDILYSLKSSADYDPEPGLSKIKTKLFALNFSDDEFNPEELHVLERLVPKIKNGRYVVQPGTSISRGHLTMAQPELWAQHVAAFMRWIGDAPPSGARVN</sequence>
<dbReference type="EMBL" id="WSEM01000016">
    <property type="protein sequence ID" value="MVQ36277.1"/>
    <property type="molecule type" value="Genomic_DNA"/>
</dbReference>
<feature type="domain" description="AB hydrolase-1" evidence="2">
    <location>
        <begin position="84"/>
        <end position="205"/>
    </location>
</feature>
<accession>A0ABW9UA59</accession>
<dbReference type="Proteomes" id="UP000467637">
    <property type="component" value="Unassembled WGS sequence"/>
</dbReference>
<evidence type="ECO:0000259" key="2">
    <source>
        <dbReference type="Pfam" id="PF00561"/>
    </source>
</evidence>
<dbReference type="Gene3D" id="3.40.50.1820">
    <property type="entry name" value="alpha/beta hydrolase"/>
    <property type="match status" value="1"/>
</dbReference>
<keyword evidence="3" id="KW-0378">Hydrolase</keyword>
<dbReference type="SUPFAM" id="SSF53474">
    <property type="entry name" value="alpha/beta-Hydrolases"/>
    <property type="match status" value="1"/>
</dbReference>
<dbReference type="PANTHER" id="PTHR32268">
    <property type="entry name" value="HOMOSERINE O-ACETYLTRANSFERASE"/>
    <property type="match status" value="1"/>
</dbReference>
<comment type="caution">
    <text evidence="3">The sequence shown here is derived from an EMBL/GenBank/DDBJ whole genome shotgun (WGS) entry which is preliminary data.</text>
</comment>
<evidence type="ECO:0000313" key="3">
    <source>
        <dbReference type="EMBL" id="MVQ36277.1"/>
    </source>
</evidence>
<gene>
    <name evidence="3" type="ORF">GON05_16830</name>
</gene>
<dbReference type="InterPro" id="IPR029058">
    <property type="entry name" value="AB_hydrolase_fold"/>
</dbReference>
<keyword evidence="1" id="KW-0808">Transferase</keyword>
<dbReference type="NCBIfam" id="NF005071">
    <property type="entry name" value="PRK06489.1"/>
    <property type="match status" value="1"/>
</dbReference>
<dbReference type="Pfam" id="PF00561">
    <property type="entry name" value="Abhydrolase_1"/>
    <property type="match status" value="1"/>
</dbReference>
<dbReference type="PIRSF" id="PIRSF000443">
    <property type="entry name" value="Homoser_Ac_trans"/>
    <property type="match status" value="1"/>
</dbReference>
<dbReference type="GO" id="GO:0016787">
    <property type="term" value="F:hydrolase activity"/>
    <property type="evidence" value="ECO:0007669"/>
    <property type="project" value="UniProtKB-KW"/>
</dbReference>
<keyword evidence="4" id="KW-1185">Reference proteome</keyword>
<protein>
    <submittedName>
        <fullName evidence="3">Alpha/beta fold hydrolase</fullName>
    </submittedName>
</protein>
<evidence type="ECO:0000256" key="1">
    <source>
        <dbReference type="ARBA" id="ARBA00022679"/>
    </source>
</evidence>